<protein>
    <submittedName>
        <fullName evidence="1">Uncharacterized protein</fullName>
    </submittedName>
</protein>
<sequence>MTSSLTTGPKFPQEVIDQIIDATVSSLEVDRIEYPSWNVQDPSIDSLCLVAKTFAPRTQSHIFKRIRIATYNYASAQRATRFANLIAASPQLAQHVQHLWFQNGFCIRQVETDNMIFALKKMQNLATVVLDCIGATTSIWGDPLNTRLFPRLALALAGICQLPWLNELCIGEITVPLSALRAVKGPTVLKIKNCYLEVGPDEETSSPSPSPNELPLQKVRKLYLSGLDTYESISKLDSFPYDVSSVLGFLMDIGPSSSSHNAERIILGQMRKLKVLCLHSAVPITIEDASFIKSPLKHLNPGSFSTLTHFTWCHSFDISVHSPLPIIVDPYGGLFVENTLWKLSSLEELAIQVSFYIGDDSDVTPVILPDVSETYGWGQLEAVASSRRCFPRLHSVVLTIGVEFGHRAGPKARNLSGHVTRDLFQNHFRELKNLHEQGELEVLFRTQERDVVYGEEEPEEDPLWRING</sequence>
<keyword evidence="2" id="KW-1185">Reference proteome</keyword>
<name>A0A8H5FED3_9AGAR</name>
<dbReference type="OrthoDB" id="2745898at2759"/>
<gene>
    <name evidence="1" type="ORF">D9611_002655</name>
</gene>
<accession>A0A8H5FED3</accession>
<dbReference type="Proteomes" id="UP000541558">
    <property type="component" value="Unassembled WGS sequence"/>
</dbReference>
<comment type="caution">
    <text evidence="1">The sequence shown here is derived from an EMBL/GenBank/DDBJ whole genome shotgun (WGS) entry which is preliminary data.</text>
</comment>
<reference evidence="1 2" key="1">
    <citation type="journal article" date="2020" name="ISME J.">
        <title>Uncovering the hidden diversity of litter-decomposition mechanisms in mushroom-forming fungi.</title>
        <authorList>
            <person name="Floudas D."/>
            <person name="Bentzer J."/>
            <person name="Ahren D."/>
            <person name="Johansson T."/>
            <person name="Persson P."/>
            <person name="Tunlid A."/>
        </authorList>
    </citation>
    <scope>NUCLEOTIDE SEQUENCE [LARGE SCALE GENOMIC DNA]</scope>
    <source>
        <strain evidence="1 2">CBS 175.51</strain>
    </source>
</reference>
<evidence type="ECO:0000313" key="1">
    <source>
        <dbReference type="EMBL" id="KAF5333388.1"/>
    </source>
</evidence>
<organism evidence="1 2">
    <name type="scientific">Ephemerocybe angulata</name>
    <dbReference type="NCBI Taxonomy" id="980116"/>
    <lineage>
        <taxon>Eukaryota</taxon>
        <taxon>Fungi</taxon>
        <taxon>Dikarya</taxon>
        <taxon>Basidiomycota</taxon>
        <taxon>Agaricomycotina</taxon>
        <taxon>Agaricomycetes</taxon>
        <taxon>Agaricomycetidae</taxon>
        <taxon>Agaricales</taxon>
        <taxon>Agaricineae</taxon>
        <taxon>Psathyrellaceae</taxon>
        <taxon>Ephemerocybe</taxon>
    </lineage>
</organism>
<evidence type="ECO:0000313" key="2">
    <source>
        <dbReference type="Proteomes" id="UP000541558"/>
    </source>
</evidence>
<dbReference type="EMBL" id="JAACJK010000109">
    <property type="protein sequence ID" value="KAF5333388.1"/>
    <property type="molecule type" value="Genomic_DNA"/>
</dbReference>
<proteinExistence type="predicted"/>
<dbReference type="AlphaFoldDB" id="A0A8H5FED3"/>